<dbReference type="Proteomes" id="UP000823521">
    <property type="component" value="Unassembled WGS sequence"/>
</dbReference>
<feature type="domain" description="PPM-type phosphatase" evidence="1">
    <location>
        <begin position="12"/>
        <end position="252"/>
    </location>
</feature>
<dbReference type="SMART" id="SM00332">
    <property type="entry name" value="PP2Cc"/>
    <property type="match status" value="1"/>
</dbReference>
<dbReference type="InterPro" id="IPR036457">
    <property type="entry name" value="PPM-type-like_dom_sf"/>
</dbReference>
<proteinExistence type="predicted"/>
<evidence type="ECO:0000259" key="1">
    <source>
        <dbReference type="PROSITE" id="PS51746"/>
    </source>
</evidence>
<dbReference type="EMBL" id="WVUH01000214">
    <property type="protein sequence ID" value="MBO4208622.1"/>
    <property type="molecule type" value="Genomic_DNA"/>
</dbReference>
<dbReference type="SUPFAM" id="SSF81606">
    <property type="entry name" value="PP2C-like"/>
    <property type="match status" value="1"/>
</dbReference>
<dbReference type="InterPro" id="IPR001932">
    <property type="entry name" value="PPM-type_phosphatase-like_dom"/>
</dbReference>
<organism evidence="2 3">
    <name type="scientific">Micromonospora echinofusca</name>
    <dbReference type="NCBI Taxonomy" id="47858"/>
    <lineage>
        <taxon>Bacteria</taxon>
        <taxon>Bacillati</taxon>
        <taxon>Actinomycetota</taxon>
        <taxon>Actinomycetes</taxon>
        <taxon>Micromonosporales</taxon>
        <taxon>Micromonosporaceae</taxon>
        <taxon>Micromonospora</taxon>
    </lineage>
</organism>
<keyword evidence="3" id="KW-1185">Reference proteome</keyword>
<dbReference type="Pfam" id="PF13672">
    <property type="entry name" value="PP2C_2"/>
    <property type="match status" value="1"/>
</dbReference>
<protein>
    <submittedName>
        <fullName evidence="2">SpoIIE family protein phosphatase</fullName>
    </submittedName>
</protein>
<comment type="caution">
    <text evidence="2">The sequence shown here is derived from an EMBL/GenBank/DDBJ whole genome shotgun (WGS) entry which is preliminary data.</text>
</comment>
<dbReference type="SMART" id="SM00331">
    <property type="entry name" value="PP2C_SIG"/>
    <property type="match status" value="1"/>
</dbReference>
<dbReference type="Gene3D" id="3.60.40.10">
    <property type="entry name" value="PPM-type phosphatase domain"/>
    <property type="match status" value="1"/>
</dbReference>
<name>A0ABS3VVS5_MICEH</name>
<dbReference type="RefSeq" id="WP_208815607.1">
    <property type="nucleotide sequence ID" value="NZ_WVUH01000214.1"/>
</dbReference>
<sequence length="258" mass="27129">MSTHSGQVRRFRTGRHEITIVGGSVVGHRYPANFDVLHVDATLPFTAVADGMGSGRGSRIAGSTTVATLVEAVHAAGPAMDDRRLRVAVAEAQSRVRAAGAQLGELTGCTLTALLVGPDGEHGWIIQLGDSRVYRLRGGLLELLTVDHTVAWLGAVHGWYPADSPAAAAARYQLTRYVGHPDRPEPDLLAVTLRAGDVYCLCTDGVAEQVEYDRLRKLLGGVREPGGTVDRILADSLAAGGRDNATVALLTVAPLAVG</sequence>
<gene>
    <name evidence="2" type="ORF">GSF22_21795</name>
</gene>
<evidence type="ECO:0000313" key="3">
    <source>
        <dbReference type="Proteomes" id="UP000823521"/>
    </source>
</evidence>
<evidence type="ECO:0000313" key="2">
    <source>
        <dbReference type="EMBL" id="MBO4208622.1"/>
    </source>
</evidence>
<accession>A0ABS3VVS5</accession>
<dbReference type="PROSITE" id="PS51746">
    <property type="entry name" value="PPM_2"/>
    <property type="match status" value="1"/>
</dbReference>
<reference evidence="2 3" key="1">
    <citation type="submission" date="2019-12" db="EMBL/GenBank/DDBJ databases">
        <title>Whole genome sequencing of endophytic Actinobacterium Micromonospora sp. MPMI6T.</title>
        <authorList>
            <person name="Evv R."/>
            <person name="Podile A.R."/>
        </authorList>
    </citation>
    <scope>NUCLEOTIDE SEQUENCE [LARGE SCALE GENOMIC DNA]</scope>
    <source>
        <strain evidence="2 3">MPMI6</strain>
    </source>
</reference>